<dbReference type="AlphaFoldDB" id="B8FKE6"/>
<dbReference type="PROSITE" id="PS51379">
    <property type="entry name" value="4FE4S_FER_2"/>
    <property type="match status" value="2"/>
</dbReference>
<dbReference type="GO" id="GO:0046872">
    <property type="term" value="F:metal ion binding"/>
    <property type="evidence" value="ECO:0007669"/>
    <property type="project" value="UniProtKB-KW"/>
</dbReference>
<keyword evidence="3" id="KW-0411">Iron-sulfur</keyword>
<evidence type="ECO:0000259" key="4">
    <source>
        <dbReference type="PROSITE" id="PS51379"/>
    </source>
</evidence>
<sequence length="271" mass="30162">MASPYWVKTLLKKSFPSRFFLARLTHFPVLGSLIEKALFENDDIIYLAKDSVVEINHDLAGREDMVMPSQVLEHFIIRSNYRFIMNTCICRESEDCKDYPINLGCIFLGEAALDINPKFGRLASVEETLEHARKCREAGLVHLIGRNKLDTIWLNVRPKEKLLTVCHCCPCCCLWKVIPTITDKISDRVAPMPGLTVAVTDKCVGCGACINDICFVNAIRLVDGKAEISGDCRGCGRCVEICPSEAIRVNFHGGASVEGAINRIHGLVDFT</sequence>
<dbReference type="SUPFAM" id="SSF54862">
    <property type="entry name" value="4Fe-4S ferredoxins"/>
    <property type="match status" value="1"/>
</dbReference>
<gene>
    <name evidence="5" type="ordered locus">Dalk_0051</name>
</gene>
<dbReference type="InterPro" id="IPR017900">
    <property type="entry name" value="4Fe4S_Fe_S_CS"/>
</dbReference>
<reference evidence="5 6" key="1">
    <citation type="journal article" date="2012" name="Environ. Microbiol.">
        <title>The genome sequence of Desulfatibacillum alkenivorans AK-01: a blueprint for anaerobic alkane oxidation.</title>
        <authorList>
            <person name="Callaghan A.V."/>
            <person name="Morris B.E."/>
            <person name="Pereira I.A."/>
            <person name="McInerney M.J."/>
            <person name="Austin R.N."/>
            <person name="Groves J.T."/>
            <person name="Kukor J.J."/>
            <person name="Suflita J.M."/>
            <person name="Young L.Y."/>
            <person name="Zylstra G.J."/>
            <person name="Wawrik B."/>
        </authorList>
    </citation>
    <scope>NUCLEOTIDE SEQUENCE [LARGE SCALE GENOMIC DNA]</scope>
    <source>
        <strain evidence="5 6">AK-01</strain>
    </source>
</reference>
<feature type="domain" description="4Fe-4S ferredoxin-type" evidence="4">
    <location>
        <begin position="224"/>
        <end position="252"/>
    </location>
</feature>
<accession>B8FKE6</accession>
<feature type="domain" description="4Fe-4S ferredoxin-type" evidence="4">
    <location>
        <begin position="193"/>
        <end position="223"/>
    </location>
</feature>
<proteinExistence type="predicted"/>
<organism evidence="5 6">
    <name type="scientific">Desulfatibacillum aliphaticivorans</name>
    <dbReference type="NCBI Taxonomy" id="218208"/>
    <lineage>
        <taxon>Bacteria</taxon>
        <taxon>Pseudomonadati</taxon>
        <taxon>Thermodesulfobacteriota</taxon>
        <taxon>Desulfobacteria</taxon>
        <taxon>Desulfobacterales</taxon>
        <taxon>Desulfatibacillaceae</taxon>
        <taxon>Desulfatibacillum</taxon>
    </lineage>
</organism>
<evidence type="ECO:0000256" key="3">
    <source>
        <dbReference type="ARBA" id="ARBA00023014"/>
    </source>
</evidence>
<dbReference type="PROSITE" id="PS00198">
    <property type="entry name" value="4FE4S_FER_1"/>
    <property type="match status" value="1"/>
</dbReference>
<evidence type="ECO:0000313" key="6">
    <source>
        <dbReference type="Proteomes" id="UP000000739"/>
    </source>
</evidence>
<name>B8FKE6_DESAL</name>
<dbReference type="RefSeq" id="WP_012609201.1">
    <property type="nucleotide sequence ID" value="NC_011768.1"/>
</dbReference>
<keyword evidence="1" id="KW-0479">Metal-binding</keyword>
<evidence type="ECO:0000256" key="2">
    <source>
        <dbReference type="ARBA" id="ARBA00023004"/>
    </source>
</evidence>
<dbReference type="Gene3D" id="3.30.70.20">
    <property type="match status" value="1"/>
</dbReference>
<dbReference type="EMBL" id="CP001322">
    <property type="protein sequence ID" value="ACL01761.1"/>
    <property type="molecule type" value="Genomic_DNA"/>
</dbReference>
<dbReference type="HOGENOM" id="CLU_080109_0_0_7"/>
<dbReference type="Pfam" id="PF13187">
    <property type="entry name" value="Fer4_9"/>
    <property type="match status" value="1"/>
</dbReference>
<protein>
    <submittedName>
        <fullName evidence="5">4Fe-4S ferredoxin iron-sulfur binding domain protein</fullName>
    </submittedName>
</protein>
<evidence type="ECO:0000256" key="1">
    <source>
        <dbReference type="ARBA" id="ARBA00022723"/>
    </source>
</evidence>
<dbReference type="GO" id="GO:0051536">
    <property type="term" value="F:iron-sulfur cluster binding"/>
    <property type="evidence" value="ECO:0007669"/>
    <property type="project" value="UniProtKB-KW"/>
</dbReference>
<evidence type="ECO:0000313" key="5">
    <source>
        <dbReference type="EMBL" id="ACL01761.1"/>
    </source>
</evidence>
<dbReference type="InterPro" id="IPR017896">
    <property type="entry name" value="4Fe4S_Fe-S-bd"/>
</dbReference>
<keyword evidence="6" id="KW-1185">Reference proteome</keyword>
<dbReference type="KEGG" id="dal:Dalk_0051"/>
<keyword evidence="2" id="KW-0408">Iron</keyword>
<dbReference type="eggNOG" id="COG1145">
    <property type="taxonomic scope" value="Bacteria"/>
</dbReference>
<dbReference type="Proteomes" id="UP000000739">
    <property type="component" value="Chromosome"/>
</dbReference>